<evidence type="ECO:0000313" key="2">
    <source>
        <dbReference type="EMBL" id="RKP47459.1"/>
    </source>
</evidence>
<dbReference type="AlphaFoldDB" id="A0A494XH15"/>
<accession>A0A494XH15</accession>
<dbReference type="Gene3D" id="1.40.20.10">
    <property type="entry name" value="CHAD domain"/>
    <property type="match status" value="1"/>
</dbReference>
<proteinExistence type="predicted"/>
<feature type="domain" description="CHAD" evidence="1">
    <location>
        <begin position="290"/>
        <end position="572"/>
    </location>
</feature>
<dbReference type="PANTHER" id="PTHR39339">
    <property type="entry name" value="SLR1444 PROTEIN"/>
    <property type="match status" value="1"/>
</dbReference>
<evidence type="ECO:0000313" key="3">
    <source>
        <dbReference type="Proteomes" id="UP000280434"/>
    </source>
</evidence>
<name>A0A494XH15_9BURK</name>
<dbReference type="PROSITE" id="PS51708">
    <property type="entry name" value="CHAD"/>
    <property type="match status" value="1"/>
</dbReference>
<dbReference type="Proteomes" id="UP000280434">
    <property type="component" value="Unassembled WGS sequence"/>
</dbReference>
<dbReference type="InterPro" id="IPR007899">
    <property type="entry name" value="CHAD_dom"/>
</dbReference>
<reference evidence="2 3" key="1">
    <citation type="submission" date="2018-10" db="EMBL/GenBank/DDBJ databases">
        <title>Paraburkholderia sp. 7MK8-2, isolated from soil.</title>
        <authorList>
            <person name="Gao Z.-H."/>
            <person name="Qiu L.-H."/>
        </authorList>
    </citation>
    <scope>NUCLEOTIDE SEQUENCE [LARGE SCALE GENOMIC DNA]</scope>
    <source>
        <strain evidence="2 3">7MK8-2</strain>
    </source>
</reference>
<keyword evidence="3" id="KW-1185">Reference proteome</keyword>
<dbReference type="Pfam" id="PF05235">
    <property type="entry name" value="CHAD"/>
    <property type="match status" value="1"/>
</dbReference>
<evidence type="ECO:0000259" key="1">
    <source>
        <dbReference type="PROSITE" id="PS51708"/>
    </source>
</evidence>
<gene>
    <name evidence="2" type="ORF">D7S89_14525</name>
</gene>
<dbReference type="EMBL" id="RBZV01000005">
    <property type="protein sequence ID" value="RKP47459.1"/>
    <property type="molecule type" value="Genomic_DNA"/>
</dbReference>
<protein>
    <submittedName>
        <fullName evidence="2">CHAD domain-containing protein</fullName>
    </submittedName>
</protein>
<dbReference type="InterPro" id="IPR038186">
    <property type="entry name" value="CHAD_dom_sf"/>
</dbReference>
<dbReference type="OrthoDB" id="3034217at2"/>
<dbReference type="PANTHER" id="PTHR39339:SF1">
    <property type="entry name" value="CHAD DOMAIN-CONTAINING PROTEIN"/>
    <property type="match status" value="1"/>
</dbReference>
<sequence>MPTRCIFGNAAPGRSCVTWTRPARFGAPMSRTVELVLEIEAQSANEWMNERAAHGRRGQSHAGTPSIGHELADRLSRTRSVELLHAREPVTVRVFQIGDAALRVLLEERSGARRLLATRAKRLVPGVRLNEAICDVALEAGTPLAFNDALSSEVGHALGMPDALVPSSVLLMNRTVWRWQTSVGPVVDIALLDAYDLAAPESAATHPRALPRFCELHLSATCDPGTESHKGHDEAARAAAAAARAVFAVAERLVDILPAFPTLTDVFARARGEAPSSEPVRAARVELFDAKTPHEALVAIGCNVARHWFGNEHGVRESSTTEFVHQMRVALRRMKTLLKTFPRWTDDTWMTRVAPGIDWLGGLLGEARDLDVFVDATLPTLAAADIDAKTWHKAHAAAEARRLQARASVQQALRSRRHAALSLAWLDWLAGQHFANGPQPEADLPLTAYAAKRVRKHYQRLTAESALTALDVAGRHRRRIEAKRLRYTLEFFEGLASPKTRREVAKQLGRLQSVLGEGSDAATALRFLEELEVTPYQKGFARGWCEAVNRCAAHEGERLLRELRKPKIVRDA</sequence>
<organism evidence="2 3">
    <name type="scientific">Trinickia fusca</name>
    <dbReference type="NCBI Taxonomy" id="2419777"/>
    <lineage>
        <taxon>Bacteria</taxon>
        <taxon>Pseudomonadati</taxon>
        <taxon>Pseudomonadota</taxon>
        <taxon>Betaproteobacteria</taxon>
        <taxon>Burkholderiales</taxon>
        <taxon>Burkholderiaceae</taxon>
        <taxon>Trinickia</taxon>
    </lineage>
</organism>
<dbReference type="SMART" id="SM00880">
    <property type="entry name" value="CHAD"/>
    <property type="match status" value="1"/>
</dbReference>
<comment type="caution">
    <text evidence="2">The sequence shown here is derived from an EMBL/GenBank/DDBJ whole genome shotgun (WGS) entry which is preliminary data.</text>
</comment>